<feature type="domain" description="RecJ OB" evidence="9">
    <location>
        <begin position="471"/>
        <end position="574"/>
    </location>
</feature>
<gene>
    <name evidence="10" type="primary">recJ</name>
    <name evidence="10" type="ORF">QTP81_14525</name>
</gene>
<dbReference type="PANTHER" id="PTHR30255:SF2">
    <property type="entry name" value="SINGLE-STRANDED-DNA-SPECIFIC EXONUCLEASE RECJ"/>
    <property type="match status" value="1"/>
</dbReference>
<evidence type="ECO:0000256" key="3">
    <source>
        <dbReference type="ARBA" id="ARBA00022722"/>
    </source>
</evidence>
<dbReference type="Pfam" id="PF01368">
    <property type="entry name" value="DHH"/>
    <property type="match status" value="1"/>
</dbReference>
<comment type="caution">
    <text evidence="10">The sequence shown here is derived from an EMBL/GenBank/DDBJ whole genome shotgun (WGS) entry which is preliminary data.</text>
</comment>
<dbReference type="EMBL" id="JAUCBP010000012">
    <property type="protein sequence ID" value="MDM7861815.1"/>
    <property type="molecule type" value="Genomic_DNA"/>
</dbReference>
<keyword evidence="5 10" id="KW-0269">Exonuclease</keyword>
<dbReference type="InterPro" id="IPR001667">
    <property type="entry name" value="DDH_dom"/>
</dbReference>
<reference evidence="10 11" key="1">
    <citation type="submission" date="2023-06" db="EMBL/GenBank/DDBJ databases">
        <title>Alteromonas sp. ASW11-36 isolated from intertidal sand.</title>
        <authorList>
            <person name="Li Y."/>
        </authorList>
    </citation>
    <scope>NUCLEOTIDE SEQUENCE [LARGE SCALE GENOMIC DNA]</scope>
    <source>
        <strain evidence="10 11">ASW11-36</strain>
    </source>
</reference>
<dbReference type="Pfam" id="PF17768">
    <property type="entry name" value="RecJ_OB"/>
    <property type="match status" value="1"/>
</dbReference>
<feature type="domain" description="DHHA1" evidence="8">
    <location>
        <begin position="361"/>
        <end position="457"/>
    </location>
</feature>
<dbReference type="Pfam" id="PF02272">
    <property type="entry name" value="DHHA1"/>
    <property type="match status" value="1"/>
</dbReference>
<dbReference type="Gene3D" id="3.90.1640.30">
    <property type="match status" value="1"/>
</dbReference>
<evidence type="ECO:0000256" key="6">
    <source>
        <dbReference type="SAM" id="Coils"/>
    </source>
</evidence>
<dbReference type="InterPro" id="IPR038763">
    <property type="entry name" value="DHH_sf"/>
</dbReference>
<dbReference type="Gene3D" id="3.10.310.30">
    <property type="match status" value="1"/>
</dbReference>
<sequence length="578" mass="62960">MPVNIVRAEPSVASATLDQLKNSHWHPVLQRVFAQRGIQSLQELDCSVQQLANYNQLLGIDAAVVLLCNAISEDQKIVIVGDFDADGATSTALCLLALTEMGAKHVDHLVPNRFEFGYGLTPQIVDIAAEQGAQLIVTVDNGISCHAGVSHAKSLGIRVLVTDHHLPAEQLPEADAIVNPNQPGCLFPSKSLAGVGVAFYVLLALRAKLHELGWFTHRGQSAPNLANYLDLVAVGTVADVVPLDSNNRILVHQGIQRIRAGKCRPGILALLNTANRQKEQLTSTDLGFVLGPRLNAAGRLDDMSLGIACLLTHDHQHATNLAIELDRLNQERKQIEQSMQQDALAALEGIRINDEQLPHGLVVYQPTFHAGVVGIVAGRLKEKLHRPTIVFANDSETLLKGSARSISGVHIRDVFELVNSQNPGLIIKFGGHAMAAGLSIERDKLDQFQRAFETALEQWQDSILQSHCVVTDGELDDDCFNLEFAATVKHAAPWGQGFAEPVFDGHFALIKQRIVGEKHLKMVVADANGELLDAIAFNVDTDKWPNMAARSAHLAYKLDVNEFRGKRSLQLLVEAIEV</sequence>
<keyword evidence="3" id="KW-0540">Nuclease</keyword>
<dbReference type="InterPro" id="IPR041122">
    <property type="entry name" value="RecJ_OB"/>
</dbReference>
<evidence type="ECO:0000256" key="1">
    <source>
        <dbReference type="ARBA" id="ARBA00005915"/>
    </source>
</evidence>
<dbReference type="GO" id="GO:0004527">
    <property type="term" value="F:exonuclease activity"/>
    <property type="evidence" value="ECO:0007669"/>
    <property type="project" value="UniProtKB-KW"/>
</dbReference>
<evidence type="ECO:0000313" key="11">
    <source>
        <dbReference type="Proteomes" id="UP001234343"/>
    </source>
</evidence>
<dbReference type="NCBIfam" id="TIGR00644">
    <property type="entry name" value="recJ"/>
    <property type="match status" value="1"/>
</dbReference>
<feature type="coiled-coil region" evidence="6">
    <location>
        <begin position="318"/>
        <end position="345"/>
    </location>
</feature>
<dbReference type="SUPFAM" id="SSF64182">
    <property type="entry name" value="DHH phosphoesterases"/>
    <property type="match status" value="1"/>
</dbReference>
<keyword evidence="11" id="KW-1185">Reference proteome</keyword>
<keyword evidence="4" id="KW-0378">Hydrolase</keyword>
<dbReference type="InterPro" id="IPR004610">
    <property type="entry name" value="RecJ"/>
</dbReference>
<evidence type="ECO:0000256" key="5">
    <source>
        <dbReference type="ARBA" id="ARBA00022839"/>
    </source>
</evidence>
<feature type="domain" description="DDH" evidence="7">
    <location>
        <begin position="76"/>
        <end position="236"/>
    </location>
</feature>
<comment type="similarity">
    <text evidence="1">Belongs to the RecJ family.</text>
</comment>
<dbReference type="InterPro" id="IPR051673">
    <property type="entry name" value="SSDNA_exonuclease_RecJ"/>
</dbReference>
<evidence type="ECO:0000259" key="7">
    <source>
        <dbReference type="Pfam" id="PF01368"/>
    </source>
</evidence>
<evidence type="ECO:0000313" key="10">
    <source>
        <dbReference type="EMBL" id="MDM7861815.1"/>
    </source>
</evidence>
<dbReference type="Proteomes" id="UP001234343">
    <property type="component" value="Unassembled WGS sequence"/>
</dbReference>
<dbReference type="RefSeq" id="WP_289366484.1">
    <property type="nucleotide sequence ID" value="NZ_JAUCBP010000012.1"/>
</dbReference>
<dbReference type="PANTHER" id="PTHR30255">
    <property type="entry name" value="SINGLE-STRANDED-DNA-SPECIFIC EXONUCLEASE RECJ"/>
    <property type="match status" value="1"/>
</dbReference>
<name>A0ABT7T063_9ALTE</name>
<evidence type="ECO:0000259" key="8">
    <source>
        <dbReference type="Pfam" id="PF02272"/>
    </source>
</evidence>
<evidence type="ECO:0000256" key="4">
    <source>
        <dbReference type="ARBA" id="ARBA00022801"/>
    </source>
</evidence>
<proteinExistence type="inferred from homology"/>
<protein>
    <recommendedName>
        <fullName evidence="2">Single-stranded-DNA-specific exonuclease RecJ</fullName>
    </recommendedName>
</protein>
<accession>A0ABT7T063</accession>
<organism evidence="10 11">
    <name type="scientific">Alteromonas arenosi</name>
    <dbReference type="NCBI Taxonomy" id="3055817"/>
    <lineage>
        <taxon>Bacteria</taxon>
        <taxon>Pseudomonadati</taxon>
        <taxon>Pseudomonadota</taxon>
        <taxon>Gammaproteobacteria</taxon>
        <taxon>Alteromonadales</taxon>
        <taxon>Alteromonadaceae</taxon>
        <taxon>Alteromonas/Salinimonas group</taxon>
        <taxon>Alteromonas</taxon>
    </lineage>
</organism>
<evidence type="ECO:0000256" key="2">
    <source>
        <dbReference type="ARBA" id="ARBA00019841"/>
    </source>
</evidence>
<keyword evidence="6" id="KW-0175">Coiled coil</keyword>
<dbReference type="InterPro" id="IPR003156">
    <property type="entry name" value="DHHA1_dom"/>
</dbReference>
<evidence type="ECO:0000259" key="9">
    <source>
        <dbReference type="Pfam" id="PF17768"/>
    </source>
</evidence>